<name>A0ACC3AQZ7_9EURO</name>
<accession>A0ACC3AQZ7</accession>
<evidence type="ECO:0000313" key="1">
    <source>
        <dbReference type="EMBL" id="KAK1139889.1"/>
    </source>
</evidence>
<sequence length="331" mass="37175">MYGDSVVPAQSPSPTPQSHDASSNRLLEAKLLHHYYTSTSNSVSSPDDYHQWHNVFPEAATAHAYVLDSVLAFTALHLAYLEPNSRQTWLEVGSHYNNKACSEFRKVVGHVSTSTLWPALVCSIYIALFAIARIALVGHKIQSSHLADVLQTRTLLQGCLFFHDAMESLNMRSGIMTESQLSRDTPQRDDRPLPVVPGPTICRMAALILGKLRTEPVQPRFEVCRVACQTLIDGMDSKYTVETQGRNVFLWPLSFNDSFMGLLQAKEFPARLVFSLYALGLHFFNGFWYIGDAGYRLGRELLPLSEPVSEYWVDVTASIRAEFEVDRAVQF</sequence>
<evidence type="ECO:0000313" key="2">
    <source>
        <dbReference type="Proteomes" id="UP001177260"/>
    </source>
</evidence>
<proteinExistence type="predicted"/>
<keyword evidence="2" id="KW-1185">Reference proteome</keyword>
<protein>
    <submittedName>
        <fullName evidence="1">Uncharacterized protein</fullName>
    </submittedName>
</protein>
<comment type="caution">
    <text evidence="1">The sequence shown here is derived from an EMBL/GenBank/DDBJ whole genome shotgun (WGS) entry which is preliminary data.</text>
</comment>
<reference evidence="1 2" key="1">
    <citation type="journal article" date="2023" name="ACS Omega">
        <title>Identification of the Neoaspergillic Acid Biosynthesis Gene Cluster by Establishing an In Vitro CRISPR-Ribonucleoprotein Genetic System in Aspergillus melleus.</title>
        <authorList>
            <person name="Yuan B."/>
            <person name="Grau M.F."/>
            <person name="Murata R.M."/>
            <person name="Torok T."/>
            <person name="Venkateswaran K."/>
            <person name="Stajich J.E."/>
            <person name="Wang C.C.C."/>
        </authorList>
    </citation>
    <scope>NUCLEOTIDE SEQUENCE [LARGE SCALE GENOMIC DNA]</scope>
    <source>
        <strain evidence="1 2">IMV 1140</strain>
    </source>
</reference>
<gene>
    <name evidence="1" type="ORF">N8T08_011050</name>
</gene>
<dbReference type="EMBL" id="JAOPJF010000095">
    <property type="protein sequence ID" value="KAK1139889.1"/>
    <property type="molecule type" value="Genomic_DNA"/>
</dbReference>
<organism evidence="1 2">
    <name type="scientific">Aspergillus melleus</name>
    <dbReference type="NCBI Taxonomy" id="138277"/>
    <lineage>
        <taxon>Eukaryota</taxon>
        <taxon>Fungi</taxon>
        <taxon>Dikarya</taxon>
        <taxon>Ascomycota</taxon>
        <taxon>Pezizomycotina</taxon>
        <taxon>Eurotiomycetes</taxon>
        <taxon>Eurotiomycetidae</taxon>
        <taxon>Eurotiales</taxon>
        <taxon>Aspergillaceae</taxon>
        <taxon>Aspergillus</taxon>
        <taxon>Aspergillus subgen. Circumdati</taxon>
    </lineage>
</organism>
<dbReference type="Proteomes" id="UP001177260">
    <property type="component" value="Unassembled WGS sequence"/>
</dbReference>